<keyword evidence="2" id="KW-1185">Reference proteome</keyword>
<sequence>MSFAGTYAGDDRACALPISRQEQPSRERGVVHLRAAGTLARVPIGSMRRNGVIRQVTVVMCHRLMQFIAASKKPVAMIAVGAARIFSEITKHHTAAALSVAPQLALSFQWPLTPLAPILPTADCRRHGACKTSRASQVGLNWRKTK</sequence>
<accession>A0A0J1CNE1</accession>
<gene>
    <name evidence="1" type="ORF">EOS_31915</name>
</gene>
<proteinExistence type="predicted"/>
<evidence type="ECO:0000313" key="2">
    <source>
        <dbReference type="Proteomes" id="UP000035963"/>
    </source>
</evidence>
<comment type="caution">
    <text evidence="1">The sequence shown here is derived from an EMBL/GenBank/DDBJ whole genome shotgun (WGS) entry which is preliminary data.</text>
</comment>
<dbReference type="Proteomes" id="UP000035963">
    <property type="component" value="Unassembled WGS sequence"/>
</dbReference>
<name>A0A0J1CNE1_9BURK</name>
<organism evidence="1 2">
    <name type="scientific">Caballeronia mineralivorans PML1(12)</name>
    <dbReference type="NCBI Taxonomy" id="908627"/>
    <lineage>
        <taxon>Bacteria</taxon>
        <taxon>Pseudomonadati</taxon>
        <taxon>Pseudomonadota</taxon>
        <taxon>Betaproteobacteria</taxon>
        <taxon>Burkholderiales</taxon>
        <taxon>Burkholderiaceae</taxon>
        <taxon>Caballeronia</taxon>
    </lineage>
</organism>
<dbReference type="EMBL" id="AEJF01000186">
    <property type="protein sequence ID" value="KLU22212.1"/>
    <property type="molecule type" value="Genomic_DNA"/>
</dbReference>
<evidence type="ECO:0000313" key="1">
    <source>
        <dbReference type="EMBL" id="KLU22212.1"/>
    </source>
</evidence>
<dbReference type="PATRIC" id="fig|908627.4.peg.7114"/>
<protein>
    <submittedName>
        <fullName evidence="1">Uncharacterized protein</fullName>
    </submittedName>
</protein>
<dbReference type="AlphaFoldDB" id="A0A0J1CNE1"/>
<reference evidence="1 2" key="1">
    <citation type="journal article" date="2015" name="Genome Announc.">
        <title>Draft Genome Sequence of Burkholderia sp. Strain PML1(12), an Ectomycorrhizosphere-Inhabiting Bacterium with Effective Mineral-Weathering Ability.</title>
        <authorList>
            <person name="Uroz S."/>
            <person name="Oger P."/>
        </authorList>
    </citation>
    <scope>NUCLEOTIDE SEQUENCE [LARGE SCALE GENOMIC DNA]</scope>
    <source>
        <strain evidence="2">PML1(12)</strain>
    </source>
</reference>